<accession>A9Y1U6</accession>
<dbReference type="EMBL" id="EU048343">
    <property type="protein sequence ID" value="ABW16869.1"/>
    <property type="molecule type" value="Genomic_DNA"/>
</dbReference>
<keyword evidence="1" id="KW-0472">Membrane</keyword>
<organism evidence="1">
    <name type="scientific">Acinetobacter schindleri</name>
    <dbReference type="NCBI Taxonomy" id="108981"/>
    <lineage>
        <taxon>Bacteria</taxon>
        <taxon>Pseudomonadati</taxon>
        <taxon>Pseudomonadota</taxon>
        <taxon>Gammaproteobacteria</taxon>
        <taxon>Moraxellales</taxon>
        <taxon>Moraxellaceae</taxon>
        <taxon>Acinetobacter</taxon>
    </lineage>
</organism>
<keyword evidence="1" id="KW-0812">Transmembrane</keyword>
<protein>
    <submittedName>
        <fullName evidence="1">Transmembrane protein</fullName>
    </submittedName>
</protein>
<proteinExistence type="predicted"/>
<dbReference type="AlphaFoldDB" id="A9Y1U6"/>
<reference evidence="1" key="1">
    <citation type="journal article" date="2008" name="Appl. Microbiol. Biotechnol.">
        <title>Discovery of three novel lipase ( lipA1 , lipA2 , and lipA3) and lipase-specific chaperone ( lipB) genes present in Acinetobacter sp. DYL129.</title>
        <authorList>
            <person name="Kim S.H."/>
            <person name="Park I.H."/>
            <person name="Lee S.C."/>
            <person name="Lee Y.S."/>
            <person name="Zhou-Yi"/>
            <person name="Kim C.M."/>
            <person name="Ahn S.C."/>
            <person name="Choi Y.L."/>
        </authorList>
    </citation>
    <scope>NUCLEOTIDE SEQUENCE</scope>
    <source>
        <strain evidence="1">DYL129</strain>
    </source>
</reference>
<name>A9Y1U6_9GAMM</name>
<evidence type="ECO:0000313" key="1">
    <source>
        <dbReference type="EMBL" id="ABW16869.1"/>
    </source>
</evidence>
<reference evidence="1" key="2">
    <citation type="submission" date="2016-11" db="EMBL/GenBank/DDBJ databases">
        <authorList>
            <person name="Jaros S."/>
            <person name="Januszkiewicz K."/>
            <person name="Wedrychowicz H."/>
        </authorList>
    </citation>
    <scope>NUCLEOTIDE SEQUENCE</scope>
    <source>
        <strain evidence="1">DYL129</strain>
    </source>
</reference>
<sequence>MISIFGTKQSFNFIIREKSFTQILGAGIDTAVIGRIFLIQTGRWGYFTKTLTILHITIPQIQNLGQGRLFVVLRNIGLKVLLNLFNGFFTVLGNEIFKTVAGLFIHDQAITAIQLHLTVDFGILLAGAGKKSIVLGTDIQGVCFCI</sequence>